<evidence type="ECO:0000313" key="7">
    <source>
        <dbReference type="EMBL" id="AXA35728.1"/>
    </source>
</evidence>
<keyword evidence="5 7" id="KW-0012">Acyltransferase</keyword>
<evidence type="ECO:0000256" key="4">
    <source>
        <dbReference type="ARBA" id="ARBA00023098"/>
    </source>
</evidence>
<evidence type="ECO:0000256" key="5">
    <source>
        <dbReference type="ARBA" id="ARBA00023315"/>
    </source>
</evidence>
<proteinExistence type="predicted"/>
<evidence type="ECO:0000256" key="1">
    <source>
        <dbReference type="ARBA" id="ARBA00022516"/>
    </source>
</evidence>
<protein>
    <submittedName>
        <fullName evidence="7">Acyl-[acyl-carrier-protein]--UDP-N-acetylglucosamine O-acyltransferase</fullName>
    </submittedName>
</protein>
<gene>
    <name evidence="7" type="ORF">BRCON_0951</name>
</gene>
<dbReference type="Pfam" id="PF13720">
    <property type="entry name" value="Acetyltransf_11"/>
    <property type="match status" value="1"/>
</dbReference>
<keyword evidence="2" id="KW-0441">Lipid A biosynthesis</keyword>
<dbReference type="InterPro" id="IPR010137">
    <property type="entry name" value="Lipid_A_LpxA"/>
</dbReference>
<dbReference type="NCBIfam" id="NF003657">
    <property type="entry name" value="PRK05289.1"/>
    <property type="match status" value="1"/>
</dbReference>
<dbReference type="InterPro" id="IPR037157">
    <property type="entry name" value="Acetyltransf_C_sf"/>
</dbReference>
<dbReference type="Proteomes" id="UP000262583">
    <property type="component" value="Chromosome"/>
</dbReference>
<dbReference type="InterPro" id="IPR029098">
    <property type="entry name" value="Acetyltransf_C"/>
</dbReference>
<dbReference type="InterPro" id="IPR001451">
    <property type="entry name" value="Hexapep"/>
</dbReference>
<evidence type="ECO:0000313" key="8">
    <source>
        <dbReference type="Proteomes" id="UP000262583"/>
    </source>
</evidence>
<dbReference type="EMBL" id="CP030759">
    <property type="protein sequence ID" value="AXA35728.1"/>
    <property type="molecule type" value="Genomic_DNA"/>
</dbReference>
<evidence type="ECO:0000256" key="3">
    <source>
        <dbReference type="ARBA" id="ARBA00022679"/>
    </source>
</evidence>
<dbReference type="CDD" id="cd03351">
    <property type="entry name" value="LbH_UDP-GlcNAc_AT"/>
    <property type="match status" value="1"/>
</dbReference>
<evidence type="ECO:0000256" key="2">
    <source>
        <dbReference type="ARBA" id="ARBA00022556"/>
    </source>
</evidence>
<dbReference type="GO" id="GO:0008780">
    <property type="term" value="F:acyl-[acyl-carrier-protein]-UDP-N-acetylglucosamine O-acyltransferase activity"/>
    <property type="evidence" value="ECO:0007669"/>
    <property type="project" value="InterPro"/>
</dbReference>
<sequence length="264" mass="28522">MTPIHPTAIVDPKAEIDPSVEIGPYVIIEGPVQIGPRTKIFAHAHLCGNTVIGADNEIHMGCVIGHTPQHLGYRGQPTGVRIGDGNVFREYVTIHRGSEEGSHTVVGDRCYFMAMSHIAHDAVVGNEIIVANGTLLAGHVHIEDKVVLSGNVGIHQHCRIGTLAMIGGLSKIVQDIPPYMLVDGSSKVCGINVVGLRRAGFDASTREKIKRAYKLLYRSNLNVSQALEAIEQELGDCPQIQHLIGFIRASKRGIASHTLNRSDD</sequence>
<dbReference type="SUPFAM" id="SSF51161">
    <property type="entry name" value="Trimeric LpxA-like enzymes"/>
    <property type="match status" value="1"/>
</dbReference>
<organism evidence="7 8">
    <name type="scientific">Sumerlaea chitinivorans</name>
    <dbReference type="NCBI Taxonomy" id="2250252"/>
    <lineage>
        <taxon>Bacteria</taxon>
        <taxon>Candidatus Sumerlaeota</taxon>
        <taxon>Candidatus Sumerlaeia</taxon>
        <taxon>Candidatus Sumerlaeales</taxon>
        <taxon>Candidatus Sumerlaeaceae</taxon>
        <taxon>Candidatus Sumerlaea</taxon>
    </lineage>
</organism>
<dbReference type="GO" id="GO:0009245">
    <property type="term" value="P:lipid A biosynthetic process"/>
    <property type="evidence" value="ECO:0007669"/>
    <property type="project" value="UniProtKB-KW"/>
</dbReference>
<keyword evidence="4" id="KW-0443">Lipid metabolism</keyword>
<dbReference type="InterPro" id="IPR011004">
    <property type="entry name" value="Trimer_LpxA-like_sf"/>
</dbReference>
<dbReference type="Pfam" id="PF00132">
    <property type="entry name" value="Hexapep"/>
    <property type="match status" value="1"/>
</dbReference>
<reference evidence="7 8" key="1">
    <citation type="submission" date="2018-05" db="EMBL/GenBank/DDBJ databases">
        <title>A metagenomic window into the 2 km-deep terrestrial subsurface aquifer revealed taxonomically and functionally diverse microbial community comprising novel uncultured bacterial lineages.</title>
        <authorList>
            <person name="Kadnikov V.V."/>
            <person name="Mardanov A.V."/>
            <person name="Beletsky A.V."/>
            <person name="Banks D."/>
            <person name="Pimenov N.V."/>
            <person name="Frank Y.A."/>
            <person name="Karnachuk O.V."/>
            <person name="Ravin N.V."/>
        </authorList>
    </citation>
    <scope>NUCLEOTIDE SEQUENCE [LARGE SCALE GENOMIC DNA]</scope>
    <source>
        <strain evidence="7">BY</strain>
    </source>
</reference>
<evidence type="ECO:0000259" key="6">
    <source>
        <dbReference type="Pfam" id="PF13720"/>
    </source>
</evidence>
<dbReference type="NCBIfam" id="TIGR01852">
    <property type="entry name" value="lipid_A_lpxA"/>
    <property type="match status" value="1"/>
</dbReference>
<dbReference type="KEGG" id="schv:BRCON_0951"/>
<dbReference type="PANTHER" id="PTHR43480:SF1">
    <property type="entry name" value="ACYL-[ACYL-CARRIER-PROTEIN]--UDP-N-ACETYLGLUCOSAMINE O-ACYLTRANSFERASE, MITOCHONDRIAL-RELATED"/>
    <property type="match status" value="1"/>
</dbReference>
<accession>A0A2Z4Y4C5</accession>
<dbReference type="PIRSF" id="PIRSF000456">
    <property type="entry name" value="UDP-GlcNAc_acltr"/>
    <property type="match status" value="1"/>
</dbReference>
<keyword evidence="3 7" id="KW-0808">Transferase</keyword>
<dbReference type="Gene3D" id="1.20.1180.10">
    <property type="entry name" value="Udp N-acetylglucosamine O-acyltransferase, C-terminal domain"/>
    <property type="match status" value="1"/>
</dbReference>
<dbReference type="GO" id="GO:0016020">
    <property type="term" value="C:membrane"/>
    <property type="evidence" value="ECO:0007669"/>
    <property type="project" value="GOC"/>
</dbReference>
<dbReference type="Gene3D" id="2.160.10.10">
    <property type="entry name" value="Hexapeptide repeat proteins"/>
    <property type="match status" value="1"/>
</dbReference>
<dbReference type="PANTHER" id="PTHR43480">
    <property type="entry name" value="ACYL-[ACYL-CARRIER-PROTEIN]--UDP-N-ACETYLGLUCOSAMINE O-ACYLTRANSFERASE"/>
    <property type="match status" value="1"/>
</dbReference>
<feature type="domain" description="UDP N-acetylglucosamine O-acyltransferase C-terminal" evidence="6">
    <location>
        <begin position="175"/>
        <end position="254"/>
    </location>
</feature>
<name>A0A2Z4Y4C5_SUMC1</name>
<dbReference type="AlphaFoldDB" id="A0A2Z4Y4C5"/>
<keyword evidence="1" id="KW-0444">Lipid biosynthesis</keyword>